<accession>A0A414LKL5</accession>
<name>A0A414LKL5_9BACE</name>
<evidence type="ECO:0000313" key="2">
    <source>
        <dbReference type="Proteomes" id="UP000285650"/>
    </source>
</evidence>
<proteinExistence type="predicted"/>
<sequence length="548" mass="64409">MFITFVINTEYMDNESRMKWYLKNLLFCKEYGGVCITHQNLIDNFGEYQKRVGERFLSEFEIRYFNEQEFSSIKQYAIEDSVFSQIEKQCGSRSAEISHLLGEDDFLLHKSLDRIFHEMRDDFPNENIEMAFHCLNAYKSITDACERYNVPLISYTFSCMRKVHGYRQTLYIAAIDKPIYCTDDGKIRYDKFCQENNNFPILNNKEIIALLGKSRTLPLTLLMDKEPSHEIAICGEAFAYIPSVYYTYHYDDDDVYYYIGKIYKQSQTKTRQHPYLLGHMQIPKDHFMQDDPASFILSCKRTTSVASQIMLKTMLWGRTPVMPKDTLPLAFQCATKYDEIKVTDLKFLNYYLFCYMVPSSLMFDADYWRWRMTKPSEAEIYIRHLKEILKNVECYENIFNKKDDIFWDILATRKSDNSIVENMKSFVPSETIDWNAATSKVVLKYIDKPDETIWVANNFKNGEIKSRFIISDNLTLKSILFFAIDDRATYIKVERTLVNDTPVVVSTKCEYTDKHCPSVVIDVSEITGTISTLTVFWNYDDSYSGSYK</sequence>
<dbReference type="EMBL" id="QSKV01000001">
    <property type="protein sequence ID" value="RHE95156.1"/>
    <property type="molecule type" value="Genomic_DNA"/>
</dbReference>
<reference evidence="1 2" key="1">
    <citation type="submission" date="2018-08" db="EMBL/GenBank/DDBJ databases">
        <title>A genome reference for cultivated species of the human gut microbiota.</title>
        <authorList>
            <person name="Zou Y."/>
            <person name="Xue W."/>
            <person name="Luo G."/>
        </authorList>
    </citation>
    <scope>NUCLEOTIDE SEQUENCE [LARGE SCALE GENOMIC DNA]</scope>
    <source>
        <strain evidence="1 2">AM27-17</strain>
    </source>
</reference>
<comment type="caution">
    <text evidence="1">The sequence shown here is derived from an EMBL/GenBank/DDBJ whole genome shotgun (WGS) entry which is preliminary data.</text>
</comment>
<protein>
    <submittedName>
        <fullName evidence="1">Uncharacterized protein</fullName>
    </submittedName>
</protein>
<dbReference type="AlphaFoldDB" id="A0A414LKL5"/>
<gene>
    <name evidence="1" type="ORF">DW712_00060</name>
</gene>
<organism evidence="1 2">
    <name type="scientific">Bacteroides intestinalis</name>
    <dbReference type="NCBI Taxonomy" id="329854"/>
    <lineage>
        <taxon>Bacteria</taxon>
        <taxon>Pseudomonadati</taxon>
        <taxon>Bacteroidota</taxon>
        <taxon>Bacteroidia</taxon>
        <taxon>Bacteroidales</taxon>
        <taxon>Bacteroidaceae</taxon>
        <taxon>Bacteroides</taxon>
    </lineage>
</organism>
<dbReference type="Proteomes" id="UP000285650">
    <property type="component" value="Unassembled WGS sequence"/>
</dbReference>
<evidence type="ECO:0000313" key="1">
    <source>
        <dbReference type="EMBL" id="RHE95156.1"/>
    </source>
</evidence>